<feature type="transmembrane region" description="Helical" evidence="14">
    <location>
        <begin position="252"/>
        <end position="274"/>
    </location>
</feature>
<feature type="transmembrane region" description="Helical" evidence="14">
    <location>
        <begin position="146"/>
        <end position="167"/>
    </location>
</feature>
<evidence type="ECO:0000256" key="10">
    <source>
        <dbReference type="ARBA" id="ARBA00037387"/>
    </source>
</evidence>
<feature type="transmembrane region" description="Helical" evidence="14">
    <location>
        <begin position="225"/>
        <end position="246"/>
    </location>
</feature>
<evidence type="ECO:0000256" key="3">
    <source>
        <dbReference type="ARBA" id="ARBA00022448"/>
    </source>
</evidence>
<evidence type="ECO:0000313" key="16">
    <source>
        <dbReference type="Proteomes" id="UP000216451"/>
    </source>
</evidence>
<sequence>MSVFTNILDFISNNILQDPPILLGLIAMVGLIVQRKSIADIIKGSISAAFGMVILTEGVNMLTGVVAAINTAVQTKMGVGVSEGLSDVTFTSHYGGTVGIAMFLALIIHIFIARFTPVKTIFLTGHMLWWVPFVIVAGGVEGGLQGPVLIVVSAILSAVYFSIAPWVMRKYVWAATEDDSFLIGHPTTILSLISGSVAKLIGNKKHSTEDIKVPKGLSFFREISISGGMVMFLVDLIVGLVAPALVPKGGNLFMVALNAGLTFGGGLLILLYGVRMLVNQIVPAFQGISEKLVPGAKPAFDVPVLFNYKPNAVIIGFISAFVTSTILVLICNVTNVFGIILVPMVITSFFECGGAAIVGEGQGGIRGAVVGTMVASVAMIVLVGFSALMMGGTIRNWILIFGGNDLSLWGMIGKWVGNLIGIF</sequence>
<reference evidence="15 16" key="1">
    <citation type="journal article" date="2017" name="BMC Genomics">
        <title>Comparative genomic and phylogenomic analyses of the Bifidobacteriaceae family.</title>
        <authorList>
            <person name="Lugli G.A."/>
            <person name="Milani C."/>
            <person name="Turroni F."/>
            <person name="Duranti S."/>
            <person name="Mancabelli L."/>
            <person name="Mangifesta M."/>
            <person name="Ferrario C."/>
            <person name="Modesto M."/>
            <person name="Mattarelli P."/>
            <person name="Jiri K."/>
            <person name="van Sinderen D."/>
            <person name="Ventura M."/>
        </authorList>
    </citation>
    <scope>NUCLEOTIDE SEQUENCE [LARGE SCALE GENOMIC DNA]</scope>
    <source>
        <strain evidence="15 16">LMG 28769</strain>
    </source>
</reference>
<comment type="caution">
    <text evidence="15">The sequence shown here is derived from an EMBL/GenBank/DDBJ whole genome shotgun (WGS) entry which is preliminary data.</text>
</comment>
<keyword evidence="5" id="KW-0762">Sugar transport</keyword>
<dbReference type="GO" id="GO:0005886">
    <property type="term" value="C:plasma membrane"/>
    <property type="evidence" value="ECO:0007669"/>
    <property type="project" value="UniProtKB-SubCell"/>
</dbReference>
<evidence type="ECO:0000256" key="6">
    <source>
        <dbReference type="ARBA" id="ARBA00022683"/>
    </source>
</evidence>
<dbReference type="EMBL" id="MWXA01000005">
    <property type="protein sequence ID" value="OZG67097.1"/>
    <property type="molecule type" value="Genomic_DNA"/>
</dbReference>
<evidence type="ECO:0000256" key="12">
    <source>
        <dbReference type="ARBA" id="ARBA00039702"/>
    </source>
</evidence>
<comment type="function">
    <text evidence="10">The phosphoenolpyruvate-dependent sugar phosphotransferase system (sugar PTS), a major carbohydrate active transport system, catalyzes the phosphorylation of incoming sugar substrates concomitantly with their translocation across the cell membrane. The enzyme II UlaABC PTS system is involved in ascorbate transport.</text>
</comment>
<feature type="transmembrane region" description="Helical" evidence="14">
    <location>
        <begin position="50"/>
        <end position="73"/>
    </location>
</feature>
<evidence type="ECO:0000256" key="5">
    <source>
        <dbReference type="ARBA" id="ARBA00022597"/>
    </source>
</evidence>
<evidence type="ECO:0000256" key="4">
    <source>
        <dbReference type="ARBA" id="ARBA00022475"/>
    </source>
</evidence>
<feature type="transmembrane region" description="Helical" evidence="14">
    <location>
        <begin position="20"/>
        <end position="38"/>
    </location>
</feature>
<dbReference type="Pfam" id="PF03611">
    <property type="entry name" value="EIIC-GAT"/>
    <property type="match status" value="1"/>
</dbReference>
<evidence type="ECO:0000313" key="15">
    <source>
        <dbReference type="EMBL" id="OZG67097.1"/>
    </source>
</evidence>
<comment type="subcellular location">
    <subcellularLocation>
        <location evidence="1">Cell membrane</location>
        <topology evidence="1">Multi-pass membrane protein</topology>
    </subcellularLocation>
</comment>
<dbReference type="NCBIfam" id="NF006920">
    <property type="entry name" value="PRK09410.1-2"/>
    <property type="match status" value="1"/>
</dbReference>
<dbReference type="AlphaFoldDB" id="A0A261G6M8"/>
<name>A0A261G6M8_9BIFI</name>
<feature type="transmembrane region" description="Helical" evidence="14">
    <location>
        <begin position="312"/>
        <end position="330"/>
    </location>
</feature>
<comment type="similarity">
    <text evidence="11">Belongs to the UlaA family.</text>
</comment>
<evidence type="ECO:0000256" key="11">
    <source>
        <dbReference type="ARBA" id="ARBA00038218"/>
    </source>
</evidence>
<keyword evidence="7 14" id="KW-0812">Transmembrane</keyword>
<dbReference type="PANTHER" id="PTHR33843">
    <property type="entry name" value="ASCORBATE-SPECIFIC PTS SYSTEM EIIC COMPONENT"/>
    <property type="match status" value="1"/>
</dbReference>
<protein>
    <recommendedName>
        <fullName evidence="12">Ascorbate-specific PTS system EIIC component</fullName>
    </recommendedName>
    <alternativeName>
        <fullName evidence="13">Ascorbate-specific permease IIC component UlaA</fullName>
    </alternativeName>
</protein>
<feature type="transmembrane region" description="Helical" evidence="14">
    <location>
        <begin position="120"/>
        <end position="140"/>
    </location>
</feature>
<dbReference type="Proteomes" id="UP000216451">
    <property type="component" value="Unassembled WGS sequence"/>
</dbReference>
<organism evidence="15 16">
    <name type="scientific">Bifidobacterium aquikefiri</name>
    <dbReference type="NCBI Taxonomy" id="1653207"/>
    <lineage>
        <taxon>Bacteria</taxon>
        <taxon>Bacillati</taxon>
        <taxon>Actinomycetota</taxon>
        <taxon>Actinomycetes</taxon>
        <taxon>Bifidobacteriales</taxon>
        <taxon>Bifidobacteriaceae</taxon>
        <taxon>Bifidobacterium</taxon>
    </lineage>
</organism>
<gene>
    <name evidence="15" type="ORF">BAQU_1169</name>
</gene>
<evidence type="ECO:0000256" key="8">
    <source>
        <dbReference type="ARBA" id="ARBA00022989"/>
    </source>
</evidence>
<comment type="subunit">
    <text evidence="2">Homodimer.</text>
</comment>
<keyword evidence="16" id="KW-1185">Reference proteome</keyword>
<feature type="transmembrane region" description="Helical" evidence="14">
    <location>
        <begin position="93"/>
        <end position="113"/>
    </location>
</feature>
<keyword evidence="9 14" id="KW-0472">Membrane</keyword>
<dbReference type="GeneID" id="98295839"/>
<feature type="transmembrane region" description="Helical" evidence="14">
    <location>
        <begin position="336"/>
        <end position="358"/>
    </location>
</feature>
<keyword evidence="8 14" id="KW-1133">Transmembrane helix</keyword>
<accession>A0A261G6M8</accession>
<dbReference type="InterPro" id="IPR004703">
    <property type="entry name" value="PTS_sugar-sp_permease"/>
</dbReference>
<dbReference type="GO" id="GO:0009401">
    <property type="term" value="P:phosphoenolpyruvate-dependent sugar phosphotransferase system"/>
    <property type="evidence" value="ECO:0007669"/>
    <property type="project" value="UniProtKB-KW"/>
</dbReference>
<proteinExistence type="inferred from homology"/>
<evidence type="ECO:0000256" key="13">
    <source>
        <dbReference type="ARBA" id="ARBA00042859"/>
    </source>
</evidence>
<dbReference type="InterPro" id="IPR051562">
    <property type="entry name" value="Ascorbate-PTS_EIIC"/>
</dbReference>
<feature type="transmembrane region" description="Helical" evidence="14">
    <location>
        <begin position="370"/>
        <end position="391"/>
    </location>
</feature>
<evidence type="ECO:0000256" key="1">
    <source>
        <dbReference type="ARBA" id="ARBA00004651"/>
    </source>
</evidence>
<evidence type="ECO:0000256" key="7">
    <source>
        <dbReference type="ARBA" id="ARBA00022692"/>
    </source>
</evidence>
<keyword evidence="4" id="KW-1003">Cell membrane</keyword>
<evidence type="ECO:0000256" key="9">
    <source>
        <dbReference type="ARBA" id="ARBA00023136"/>
    </source>
</evidence>
<keyword evidence="6" id="KW-0598">Phosphotransferase system</keyword>
<dbReference type="PANTHER" id="PTHR33843:SF4">
    <property type="entry name" value="ASCORBATE-SPECIFIC PTS SYSTEM EIIC COMPONENT"/>
    <property type="match status" value="1"/>
</dbReference>
<keyword evidence="3" id="KW-0813">Transport</keyword>
<dbReference type="RefSeq" id="WP_211277119.1">
    <property type="nucleotide sequence ID" value="NZ_JBDNKC010000006.1"/>
</dbReference>
<feature type="transmembrane region" description="Helical" evidence="14">
    <location>
        <begin position="397"/>
        <end position="417"/>
    </location>
</feature>
<evidence type="ECO:0000256" key="2">
    <source>
        <dbReference type="ARBA" id="ARBA00011738"/>
    </source>
</evidence>
<evidence type="ECO:0000256" key="14">
    <source>
        <dbReference type="SAM" id="Phobius"/>
    </source>
</evidence>